<accession>A0A1G2RBT4</accession>
<keyword evidence="1" id="KW-1277">Toxin-antitoxin system</keyword>
<dbReference type="EMBL" id="MHUB01000029">
    <property type="protein sequence ID" value="OHA70310.1"/>
    <property type="molecule type" value="Genomic_DNA"/>
</dbReference>
<gene>
    <name evidence="2" type="ORF">A3D64_00430</name>
</gene>
<dbReference type="InterPro" id="IPR007712">
    <property type="entry name" value="RelE/ParE_toxin"/>
</dbReference>
<evidence type="ECO:0000256" key="1">
    <source>
        <dbReference type="ARBA" id="ARBA00022649"/>
    </source>
</evidence>
<dbReference type="AlphaFoldDB" id="A0A1G2RBT4"/>
<dbReference type="Gene3D" id="3.30.2310.20">
    <property type="entry name" value="RelE-like"/>
    <property type="match status" value="1"/>
</dbReference>
<evidence type="ECO:0000313" key="3">
    <source>
        <dbReference type="Proteomes" id="UP000178613"/>
    </source>
</evidence>
<dbReference type="NCBIfam" id="TIGR02385">
    <property type="entry name" value="RelE_StbE"/>
    <property type="match status" value="1"/>
</dbReference>
<dbReference type="Proteomes" id="UP000178613">
    <property type="component" value="Unassembled WGS sequence"/>
</dbReference>
<dbReference type="InterPro" id="IPR035093">
    <property type="entry name" value="RelE/ParE_toxin_dom_sf"/>
</dbReference>
<dbReference type="SUPFAM" id="SSF143011">
    <property type="entry name" value="RelE-like"/>
    <property type="match status" value="1"/>
</dbReference>
<comment type="caution">
    <text evidence="2">The sequence shown here is derived from an EMBL/GenBank/DDBJ whole genome shotgun (WGS) entry which is preliminary data.</text>
</comment>
<protein>
    <recommendedName>
        <fullName evidence="4">Toxin YoeB</fullName>
    </recommendedName>
</protein>
<proteinExistence type="predicted"/>
<evidence type="ECO:0000313" key="2">
    <source>
        <dbReference type="EMBL" id="OHA70310.1"/>
    </source>
</evidence>
<reference evidence="2 3" key="1">
    <citation type="journal article" date="2016" name="Nat. Commun.">
        <title>Thousands of microbial genomes shed light on interconnected biogeochemical processes in an aquifer system.</title>
        <authorList>
            <person name="Anantharaman K."/>
            <person name="Brown C.T."/>
            <person name="Hug L.A."/>
            <person name="Sharon I."/>
            <person name="Castelle C.J."/>
            <person name="Probst A.J."/>
            <person name="Thomas B.C."/>
            <person name="Singh A."/>
            <person name="Wilkins M.J."/>
            <person name="Karaoz U."/>
            <person name="Brodie E.L."/>
            <person name="Williams K.H."/>
            <person name="Hubbard S.S."/>
            <person name="Banfield J.F."/>
        </authorList>
    </citation>
    <scope>NUCLEOTIDE SEQUENCE [LARGE SCALE GENOMIC DNA]</scope>
</reference>
<name>A0A1G2RBT4_9BACT</name>
<sequence length="86" mass="10410">MRVVFHKKFTKKYYACEKKIRLQFKEQLAHFKEDPFDARLNNHRLHGRLKDFYSINVTGDMRALYRIIDAETVEFVLLDMHSNLYG</sequence>
<organism evidence="2 3">
    <name type="scientific">Candidatus Wildermuthbacteria bacterium RIFCSPHIGHO2_02_FULL_49_9</name>
    <dbReference type="NCBI Taxonomy" id="1802456"/>
    <lineage>
        <taxon>Bacteria</taxon>
        <taxon>Candidatus Wildermuthiibacteriota</taxon>
    </lineage>
</organism>
<evidence type="ECO:0008006" key="4">
    <source>
        <dbReference type="Google" id="ProtNLM"/>
    </source>
</evidence>